<dbReference type="PROSITE" id="PS50109">
    <property type="entry name" value="HIS_KIN"/>
    <property type="match status" value="1"/>
</dbReference>
<dbReference type="InterPro" id="IPR011006">
    <property type="entry name" value="CheY-like_superfamily"/>
</dbReference>
<name>A0A926UWV1_9CYAN</name>
<evidence type="ECO:0000256" key="10">
    <source>
        <dbReference type="ARBA" id="ARBA00023012"/>
    </source>
</evidence>
<evidence type="ECO:0000256" key="9">
    <source>
        <dbReference type="ARBA" id="ARBA00022989"/>
    </source>
</evidence>
<keyword evidence="18" id="KW-1185">Reference proteome</keyword>
<evidence type="ECO:0000256" key="13">
    <source>
        <dbReference type="PROSITE-ProRule" id="PRU00169"/>
    </source>
</evidence>
<dbReference type="CDD" id="cd00082">
    <property type="entry name" value="HisKA"/>
    <property type="match status" value="1"/>
</dbReference>
<dbReference type="EC" id="2.7.13.3" evidence="4"/>
<sequence>MRTNQLSSQAKDYNSQWNLSKLGIEWQNPRWWFESLCIAVAYFFSSWFAANTIFSTLGPSPVWPGSGLNVGLLLAFGRSRWLGMFGGILIYNLHRNWLKVLVPALGASIGSTIGALVTVSLILKFTKNKYPFFRVRHVVTFAICAIFSGTVLQTITGVGIYTLTRRYDGTNFVTNFLLPWWIGDSAGVLIFAALVLTWLRPEAKQQLKASKSYFSWEVLVAFLSIIIVAYFSFYEAQPLEYLLLPPLLWSAFRFEHRLTTLLVMFVSMTASIATANKFGVFYKAMTTGDSLLLLQIFMGVITVTTLITLAIVHENHQANLSLQRINIELEQRVLERTLDLQQSEAKALELAAKAEAANQAKSTFIANMSHELRSPLNAVIGFSQLMMRTNNLPLEHYENASIINRSGDYLLTLINNILDLSKIEAGKTTLNICNFDLEHLLGDVEDMLQLRAAEAGLSLIFDQSPDLPRYICTDETKLRQVLINLLGNAIKFTNTGSIYLGISHESCADSQYILYFCVRDTGVGIDKAELDKLFTTFNQAKAGREKQEGTGLGLAISRRFVQMMGGDITVTSELGKGTEFRFQIQVQRGQAVITETNLPKRALSLAANQPIYKILVVDDKPVNCKLLVRLLAPMGFEVKEAHNGQEAIAIWEAWEPHLIWMDMRMPVMDGYEATKYIKSTTKGSATAIIALTASVLEEEKAIVLSAGCDDFIRKPFKEQTIFDTLAKHLGVTYIYDHSHEQSTIQSSNEPILTPEALASYCQEMPTSWKRNLYLASLEADRSRFMDVLAELPNPDSIVGRSLTKLARNFQFEKLIDLLEPINDYAHVGK</sequence>
<comment type="similarity">
    <text evidence="3">In the N-terminal section; belongs to the phytochrome family.</text>
</comment>
<feature type="transmembrane region" description="Helical" evidence="14">
    <location>
        <begin position="138"/>
        <end position="160"/>
    </location>
</feature>
<dbReference type="AlphaFoldDB" id="A0A926UWV1"/>
<comment type="subcellular location">
    <subcellularLocation>
        <location evidence="2">Cell membrane</location>
        <topology evidence="2">Multi-pass membrane protein</topology>
    </subcellularLocation>
</comment>
<dbReference type="SUPFAM" id="SSF47384">
    <property type="entry name" value="Homodimeric domain of signal transducing histidine kinase"/>
    <property type="match status" value="1"/>
</dbReference>
<keyword evidence="7 14" id="KW-0812">Transmembrane</keyword>
<keyword evidence="9 14" id="KW-1133">Transmembrane helix</keyword>
<dbReference type="Gene3D" id="1.10.287.130">
    <property type="match status" value="1"/>
</dbReference>
<feature type="transmembrane region" description="Helical" evidence="14">
    <location>
        <begin position="291"/>
        <end position="312"/>
    </location>
</feature>
<comment type="catalytic activity">
    <reaction evidence="1">
        <text>ATP + protein L-histidine = ADP + protein N-phospho-L-histidine.</text>
        <dbReference type="EC" id="2.7.13.3"/>
    </reaction>
</comment>
<dbReference type="PANTHER" id="PTHR45339">
    <property type="entry name" value="HYBRID SIGNAL TRANSDUCTION HISTIDINE KINASE J"/>
    <property type="match status" value="1"/>
</dbReference>
<feature type="transmembrane region" description="Helical" evidence="14">
    <location>
        <begin position="213"/>
        <end position="233"/>
    </location>
</feature>
<evidence type="ECO:0000256" key="11">
    <source>
        <dbReference type="ARBA" id="ARBA00023136"/>
    </source>
</evidence>
<evidence type="ECO:0000256" key="5">
    <source>
        <dbReference type="ARBA" id="ARBA00022475"/>
    </source>
</evidence>
<dbReference type="Pfam" id="PF02518">
    <property type="entry name" value="HATPase_c"/>
    <property type="match status" value="1"/>
</dbReference>
<keyword evidence="8" id="KW-0808">Transferase</keyword>
<dbReference type="SMART" id="SM00388">
    <property type="entry name" value="HisKA"/>
    <property type="match status" value="1"/>
</dbReference>
<dbReference type="GO" id="GO:0000155">
    <property type="term" value="F:phosphorelay sensor kinase activity"/>
    <property type="evidence" value="ECO:0007669"/>
    <property type="project" value="InterPro"/>
</dbReference>
<evidence type="ECO:0000256" key="6">
    <source>
        <dbReference type="ARBA" id="ARBA00022553"/>
    </source>
</evidence>
<dbReference type="PANTHER" id="PTHR45339:SF1">
    <property type="entry name" value="HYBRID SIGNAL TRANSDUCTION HISTIDINE KINASE J"/>
    <property type="match status" value="1"/>
</dbReference>
<evidence type="ECO:0000256" key="8">
    <source>
        <dbReference type="ARBA" id="ARBA00022777"/>
    </source>
</evidence>
<dbReference type="SMART" id="SM00387">
    <property type="entry name" value="HATPase_c"/>
    <property type="match status" value="1"/>
</dbReference>
<dbReference type="InterPro" id="IPR004358">
    <property type="entry name" value="Sig_transdc_His_kin-like_C"/>
</dbReference>
<keyword evidence="10" id="KW-0902">Two-component regulatory system</keyword>
<evidence type="ECO:0000313" key="18">
    <source>
        <dbReference type="Proteomes" id="UP000631421"/>
    </source>
</evidence>
<dbReference type="CDD" id="cd17546">
    <property type="entry name" value="REC_hyHK_CKI1_RcsC-like"/>
    <property type="match status" value="1"/>
</dbReference>
<dbReference type="PRINTS" id="PR00344">
    <property type="entry name" value="BCTRLSENSOR"/>
</dbReference>
<evidence type="ECO:0000256" key="7">
    <source>
        <dbReference type="ARBA" id="ARBA00022692"/>
    </source>
</evidence>
<dbReference type="InterPro" id="IPR003594">
    <property type="entry name" value="HATPase_dom"/>
</dbReference>
<organism evidence="17 18">
    <name type="scientific">Pseudanabaena cinerea FACHB-1277</name>
    <dbReference type="NCBI Taxonomy" id="2949581"/>
    <lineage>
        <taxon>Bacteria</taxon>
        <taxon>Bacillati</taxon>
        <taxon>Cyanobacteriota</taxon>
        <taxon>Cyanophyceae</taxon>
        <taxon>Pseudanabaenales</taxon>
        <taxon>Pseudanabaenaceae</taxon>
        <taxon>Pseudanabaena</taxon>
        <taxon>Pseudanabaena cinerea</taxon>
    </lineage>
</organism>
<reference evidence="17" key="1">
    <citation type="journal article" date="2015" name="ISME J.">
        <title>Draft Genome Sequence of Streptomyces incarnatus NRRL8089, which Produces the Nucleoside Antibiotic Sinefungin.</title>
        <authorList>
            <person name="Oshima K."/>
            <person name="Hattori M."/>
            <person name="Shimizu H."/>
            <person name="Fukuda K."/>
            <person name="Nemoto M."/>
            <person name="Inagaki K."/>
            <person name="Tamura T."/>
        </authorList>
    </citation>
    <scope>NUCLEOTIDE SEQUENCE</scope>
    <source>
        <strain evidence="17">FACHB-1277</strain>
    </source>
</reference>
<dbReference type="SUPFAM" id="SSF52172">
    <property type="entry name" value="CheY-like"/>
    <property type="match status" value="1"/>
</dbReference>
<feature type="transmembrane region" description="Helical" evidence="14">
    <location>
        <begin position="180"/>
        <end position="201"/>
    </location>
</feature>
<dbReference type="InterPro" id="IPR001789">
    <property type="entry name" value="Sig_transdc_resp-reg_receiver"/>
</dbReference>
<keyword evidence="11 14" id="KW-0472">Membrane</keyword>
<dbReference type="GO" id="GO:0005886">
    <property type="term" value="C:plasma membrane"/>
    <property type="evidence" value="ECO:0007669"/>
    <property type="project" value="UniProtKB-SubCell"/>
</dbReference>
<keyword evidence="6 13" id="KW-0597">Phosphoprotein</keyword>
<feature type="transmembrane region" description="Helical" evidence="14">
    <location>
        <begin position="31"/>
        <end position="50"/>
    </location>
</feature>
<feature type="modified residue" description="4-aspartylphosphate" evidence="13">
    <location>
        <position position="662"/>
    </location>
</feature>
<reference evidence="17" key="2">
    <citation type="submission" date="2020-08" db="EMBL/GenBank/DDBJ databases">
        <authorList>
            <person name="Chen M."/>
            <person name="Teng W."/>
            <person name="Zhao L."/>
            <person name="Hu C."/>
            <person name="Zhou Y."/>
            <person name="Han B."/>
            <person name="Song L."/>
            <person name="Shu W."/>
        </authorList>
    </citation>
    <scope>NUCLEOTIDE SEQUENCE</scope>
    <source>
        <strain evidence="17">FACHB-1277</strain>
    </source>
</reference>
<protein>
    <recommendedName>
        <fullName evidence="12">Circadian input-output histidine kinase CikA</fullName>
        <ecNumber evidence="4">2.7.13.3</ecNumber>
    </recommendedName>
</protein>
<dbReference type="CDD" id="cd16922">
    <property type="entry name" value="HATPase_EvgS-ArcB-TorS-like"/>
    <property type="match status" value="1"/>
</dbReference>
<evidence type="ECO:0000256" key="12">
    <source>
        <dbReference type="ARBA" id="ARBA00074306"/>
    </source>
</evidence>
<keyword evidence="8" id="KW-0418">Kinase</keyword>
<evidence type="ECO:0000256" key="2">
    <source>
        <dbReference type="ARBA" id="ARBA00004651"/>
    </source>
</evidence>
<evidence type="ECO:0000256" key="3">
    <source>
        <dbReference type="ARBA" id="ARBA00006402"/>
    </source>
</evidence>
<dbReference type="RefSeq" id="WP_190353215.1">
    <property type="nucleotide sequence ID" value="NZ_JACJPY010000144.1"/>
</dbReference>
<evidence type="ECO:0000256" key="4">
    <source>
        <dbReference type="ARBA" id="ARBA00012438"/>
    </source>
</evidence>
<feature type="domain" description="Histidine kinase" evidence="15">
    <location>
        <begin position="367"/>
        <end position="588"/>
    </location>
</feature>
<feature type="domain" description="Response regulatory" evidence="16">
    <location>
        <begin position="613"/>
        <end position="729"/>
    </location>
</feature>
<keyword evidence="5" id="KW-1003">Cell membrane</keyword>
<evidence type="ECO:0000256" key="14">
    <source>
        <dbReference type="SAM" id="Phobius"/>
    </source>
</evidence>
<comment type="caution">
    <text evidence="17">The sequence shown here is derived from an EMBL/GenBank/DDBJ whole genome shotgun (WGS) entry which is preliminary data.</text>
</comment>
<dbReference type="InterPro" id="IPR007895">
    <property type="entry name" value="MASE1"/>
</dbReference>
<dbReference type="SMART" id="SM00448">
    <property type="entry name" value="REC"/>
    <property type="match status" value="1"/>
</dbReference>
<dbReference type="Gene3D" id="3.30.565.10">
    <property type="entry name" value="Histidine kinase-like ATPase, C-terminal domain"/>
    <property type="match status" value="1"/>
</dbReference>
<dbReference type="InterPro" id="IPR003661">
    <property type="entry name" value="HisK_dim/P_dom"/>
</dbReference>
<dbReference type="Pfam" id="PF00072">
    <property type="entry name" value="Response_reg"/>
    <property type="match status" value="1"/>
</dbReference>
<dbReference type="Gene3D" id="3.40.50.2300">
    <property type="match status" value="1"/>
</dbReference>
<dbReference type="SUPFAM" id="SSF55874">
    <property type="entry name" value="ATPase domain of HSP90 chaperone/DNA topoisomerase II/histidine kinase"/>
    <property type="match status" value="1"/>
</dbReference>
<feature type="transmembrane region" description="Helical" evidence="14">
    <location>
        <begin position="258"/>
        <end position="279"/>
    </location>
</feature>
<evidence type="ECO:0000259" key="15">
    <source>
        <dbReference type="PROSITE" id="PS50109"/>
    </source>
</evidence>
<dbReference type="InterPro" id="IPR005467">
    <property type="entry name" value="His_kinase_dom"/>
</dbReference>
<evidence type="ECO:0000256" key="1">
    <source>
        <dbReference type="ARBA" id="ARBA00000085"/>
    </source>
</evidence>
<dbReference type="InterPro" id="IPR036890">
    <property type="entry name" value="HATPase_C_sf"/>
</dbReference>
<dbReference type="Proteomes" id="UP000631421">
    <property type="component" value="Unassembled WGS sequence"/>
</dbReference>
<proteinExistence type="inferred from homology"/>
<evidence type="ECO:0000259" key="16">
    <source>
        <dbReference type="PROSITE" id="PS50110"/>
    </source>
</evidence>
<dbReference type="PROSITE" id="PS50110">
    <property type="entry name" value="RESPONSE_REGULATORY"/>
    <property type="match status" value="1"/>
</dbReference>
<gene>
    <name evidence="17" type="ORF">H6F44_21935</name>
</gene>
<feature type="transmembrane region" description="Helical" evidence="14">
    <location>
        <begin position="101"/>
        <end position="126"/>
    </location>
</feature>
<dbReference type="FunFam" id="3.30.565.10:FF:000010">
    <property type="entry name" value="Sensor histidine kinase RcsC"/>
    <property type="match status" value="1"/>
</dbReference>
<dbReference type="Pfam" id="PF00512">
    <property type="entry name" value="HisKA"/>
    <property type="match status" value="1"/>
</dbReference>
<accession>A0A926UWV1</accession>
<evidence type="ECO:0000313" key="17">
    <source>
        <dbReference type="EMBL" id="MBD2152754.1"/>
    </source>
</evidence>
<dbReference type="EMBL" id="JACJPY010000144">
    <property type="protein sequence ID" value="MBD2152754.1"/>
    <property type="molecule type" value="Genomic_DNA"/>
</dbReference>
<dbReference type="Pfam" id="PF05231">
    <property type="entry name" value="MASE1"/>
    <property type="match status" value="1"/>
</dbReference>
<dbReference type="InterPro" id="IPR036097">
    <property type="entry name" value="HisK_dim/P_sf"/>
</dbReference>